<dbReference type="CDD" id="cd00637">
    <property type="entry name" value="7tm_classA_rhodopsin-like"/>
    <property type="match status" value="1"/>
</dbReference>
<feature type="transmembrane region" description="Helical" evidence="5">
    <location>
        <begin position="164"/>
        <end position="188"/>
    </location>
</feature>
<dbReference type="PANTHER" id="PTHR26451:SF998">
    <property type="entry name" value="ODORANT RECEPTOR-RELATED"/>
    <property type="match status" value="1"/>
</dbReference>
<feature type="transmembrane region" description="Helical" evidence="5">
    <location>
        <begin position="113"/>
        <end position="132"/>
    </location>
</feature>
<evidence type="ECO:0000256" key="1">
    <source>
        <dbReference type="ARBA" id="ARBA00004370"/>
    </source>
</evidence>
<dbReference type="KEGG" id="ccar:109091205"/>
<feature type="chain" id="PRO_5040129967" evidence="6">
    <location>
        <begin position="24"/>
        <end position="353"/>
    </location>
</feature>
<evidence type="ECO:0000259" key="7">
    <source>
        <dbReference type="PROSITE" id="PS50262"/>
    </source>
</evidence>
<dbReference type="InterPro" id="IPR052921">
    <property type="entry name" value="GPCR1_Superfamily_Member"/>
</dbReference>
<feature type="transmembrane region" description="Helical" evidence="5">
    <location>
        <begin position="218"/>
        <end position="236"/>
    </location>
</feature>
<dbReference type="Proteomes" id="UP001155660">
    <property type="component" value="Chromosome A6"/>
</dbReference>
<evidence type="ECO:0000256" key="2">
    <source>
        <dbReference type="ARBA" id="ARBA00022692"/>
    </source>
</evidence>
<feature type="transmembrane region" description="Helical" evidence="5">
    <location>
        <begin position="295"/>
        <end position="313"/>
    </location>
</feature>
<dbReference type="SUPFAM" id="SSF81321">
    <property type="entry name" value="Family A G protein-coupled receptor-like"/>
    <property type="match status" value="1"/>
</dbReference>
<feature type="transmembrane region" description="Helical" evidence="5">
    <location>
        <begin position="49"/>
        <end position="73"/>
    </location>
</feature>
<name>A0A9Q9VBS6_CYPCA</name>
<dbReference type="GO" id="GO:0004984">
    <property type="term" value="F:olfactory receptor activity"/>
    <property type="evidence" value="ECO:0007669"/>
    <property type="project" value="TreeGrafter"/>
</dbReference>
<proteinExistence type="predicted"/>
<dbReference type="OrthoDB" id="8937503at2759"/>
<dbReference type="RefSeq" id="XP_018960523.2">
    <property type="nucleotide sequence ID" value="XM_019104978.2"/>
</dbReference>
<comment type="subcellular location">
    <subcellularLocation>
        <location evidence="1">Membrane</location>
    </subcellularLocation>
</comment>
<dbReference type="FunFam" id="1.20.1070.10:FF:000096">
    <property type="entry name" value="Odorant receptor 131-2"/>
    <property type="match status" value="1"/>
</dbReference>
<protein>
    <submittedName>
        <fullName evidence="8">Odorant receptor 131-2-like</fullName>
    </submittedName>
</protein>
<evidence type="ECO:0000256" key="4">
    <source>
        <dbReference type="ARBA" id="ARBA00023136"/>
    </source>
</evidence>
<organism evidence="8">
    <name type="scientific">Cyprinus carpio</name>
    <name type="common">Common carp</name>
    <dbReference type="NCBI Taxonomy" id="7962"/>
    <lineage>
        <taxon>Eukaryota</taxon>
        <taxon>Metazoa</taxon>
        <taxon>Chordata</taxon>
        <taxon>Craniata</taxon>
        <taxon>Vertebrata</taxon>
        <taxon>Euteleostomi</taxon>
        <taxon>Actinopterygii</taxon>
        <taxon>Neopterygii</taxon>
        <taxon>Teleostei</taxon>
        <taxon>Ostariophysi</taxon>
        <taxon>Cypriniformes</taxon>
        <taxon>Cyprinidae</taxon>
        <taxon>Cyprininae</taxon>
        <taxon>Cyprinus</taxon>
    </lineage>
</organism>
<keyword evidence="3 5" id="KW-1133">Transmembrane helix</keyword>
<dbReference type="GO" id="GO:0016020">
    <property type="term" value="C:membrane"/>
    <property type="evidence" value="ECO:0007669"/>
    <property type="project" value="UniProtKB-SubCell"/>
</dbReference>
<feature type="transmembrane region" description="Helical" evidence="5">
    <location>
        <begin position="256"/>
        <end position="275"/>
    </location>
</feature>
<feature type="transmembrane region" description="Helical" evidence="5">
    <location>
        <begin position="85"/>
        <end position="107"/>
    </location>
</feature>
<dbReference type="PANTHER" id="PTHR26451">
    <property type="entry name" value="G_PROTEIN_RECEP_F1_2 DOMAIN-CONTAINING PROTEIN"/>
    <property type="match status" value="1"/>
</dbReference>
<evidence type="ECO:0000256" key="3">
    <source>
        <dbReference type="ARBA" id="ARBA00022989"/>
    </source>
</evidence>
<keyword evidence="2 5" id="KW-0812">Transmembrane</keyword>
<feature type="signal peptide" evidence="6">
    <location>
        <begin position="1"/>
        <end position="23"/>
    </location>
</feature>
<dbReference type="PROSITE" id="PS50262">
    <property type="entry name" value="G_PROTEIN_RECEP_F1_2"/>
    <property type="match status" value="1"/>
</dbReference>
<dbReference type="InterPro" id="IPR017452">
    <property type="entry name" value="GPCR_Rhodpsn_7TM"/>
</dbReference>
<sequence length="353" mass="40851">MHIAKPPIFSSLLFFFFLLGKQCYQKMNVSLGSNITQPKYLRDSFSSAVTKNVIVVGLCISINYINGTLVHTFIKHEIFKGNPRYILFIHMVFNDMIQLMIAVVLHILSYTVFTLNVSFCCVLLMSVIFTTLNTPLNLASMAIERYIAICNPLRHAQICTIRKTYTLIGLIWVLSATQVLPDLFILLATKPITFFYSNIPCIRDYVFDNPYIVDKRNVVYIIYLTFVWLTIVYTYLKIMFIAKATNSDARKARSTIILHGIQLLMCMLTFVGPFLDRLLAEMFPLFITDMRFSSYLVIQIMPRFISPVVYGMRDQTFCKYLKRYLLCTMFKMRRKIQTLQPSGNLAKVSNKSM</sequence>
<keyword evidence="4 5" id="KW-0472">Membrane</keyword>
<dbReference type="GO" id="GO:0005549">
    <property type="term" value="F:odorant binding"/>
    <property type="evidence" value="ECO:0007669"/>
    <property type="project" value="TreeGrafter"/>
</dbReference>
<keyword evidence="6" id="KW-0732">Signal</keyword>
<dbReference type="GeneID" id="109091205"/>
<feature type="domain" description="G-protein coupled receptors family 1 profile" evidence="7">
    <location>
        <begin position="65"/>
        <end position="310"/>
    </location>
</feature>
<dbReference type="Pfam" id="PF00001">
    <property type="entry name" value="7tm_1"/>
    <property type="match status" value="1"/>
</dbReference>
<evidence type="ECO:0000256" key="6">
    <source>
        <dbReference type="SAM" id="SignalP"/>
    </source>
</evidence>
<dbReference type="InterPro" id="IPR000276">
    <property type="entry name" value="GPCR_Rhodpsn"/>
</dbReference>
<dbReference type="AlphaFoldDB" id="A0A9Q9VBS6"/>
<evidence type="ECO:0000256" key="5">
    <source>
        <dbReference type="SAM" id="Phobius"/>
    </source>
</evidence>
<accession>A0A9Q9VBS6</accession>
<reference evidence="8" key="1">
    <citation type="submission" date="2025-08" db="UniProtKB">
        <authorList>
            <consortium name="RefSeq"/>
        </authorList>
    </citation>
    <scope>IDENTIFICATION</scope>
    <source>
        <tissue evidence="8">Muscle</tissue>
    </source>
</reference>
<evidence type="ECO:0000313" key="8">
    <source>
        <dbReference type="RefSeq" id="XP_018960523.2"/>
    </source>
</evidence>
<gene>
    <name evidence="8" type="primary">LOC109091205</name>
</gene>
<dbReference type="GO" id="GO:0004930">
    <property type="term" value="F:G protein-coupled receptor activity"/>
    <property type="evidence" value="ECO:0007669"/>
    <property type="project" value="InterPro"/>
</dbReference>